<dbReference type="AlphaFoldDB" id="A0A1A8ZH11"/>
<evidence type="ECO:0000313" key="2">
    <source>
        <dbReference type="Proteomes" id="UP000199385"/>
    </source>
</evidence>
<dbReference type="Proteomes" id="UP000199385">
    <property type="component" value="Chromosome I"/>
</dbReference>
<dbReference type="OrthoDB" id="3347947at2"/>
<dbReference type="RefSeq" id="WP_091662024.1">
    <property type="nucleotide sequence ID" value="NZ_LT594323.1"/>
</dbReference>
<dbReference type="EMBL" id="LT594323">
    <property type="protein sequence ID" value="SBT43159.1"/>
    <property type="molecule type" value="Genomic_DNA"/>
</dbReference>
<accession>A0A1A8ZH11</accession>
<proteinExistence type="predicted"/>
<gene>
    <name evidence="1" type="ORF">GA0070611_2222</name>
</gene>
<keyword evidence="2" id="KW-1185">Reference proteome</keyword>
<name>A0A1A8ZH11_9ACTN</name>
<organism evidence="1 2">
    <name type="scientific">Micromonospora auratinigra</name>
    <dbReference type="NCBI Taxonomy" id="261654"/>
    <lineage>
        <taxon>Bacteria</taxon>
        <taxon>Bacillati</taxon>
        <taxon>Actinomycetota</taxon>
        <taxon>Actinomycetes</taxon>
        <taxon>Micromonosporales</taxon>
        <taxon>Micromonosporaceae</taxon>
        <taxon>Micromonospora</taxon>
    </lineage>
</organism>
<dbReference type="PATRIC" id="fig|261654.4.peg.2264"/>
<evidence type="ECO:0000313" key="1">
    <source>
        <dbReference type="EMBL" id="SBT43159.1"/>
    </source>
</evidence>
<protein>
    <submittedName>
        <fullName evidence="1">Uncharacterized protein</fullName>
    </submittedName>
</protein>
<reference evidence="2" key="1">
    <citation type="submission" date="2016-06" db="EMBL/GenBank/DDBJ databases">
        <authorList>
            <person name="Varghese N."/>
            <person name="Submissions Spin"/>
        </authorList>
    </citation>
    <scope>NUCLEOTIDE SEQUENCE [LARGE SCALE GENOMIC DNA]</scope>
    <source>
        <strain evidence="2">DSM 44815</strain>
    </source>
</reference>
<sequence>MTSYRLREGATLVLRVDDGPWQTLTFGPDTVPDATAGDGELHATGEQLAAAFDGVDGVSADVDPDGALVLATEGTGESTVLEVDPTASTAAAALGLGTGGPVAVSGHGPGSAVLTGGAGPYPLPSGAAMSVQVDSRSRRKVTFDDQDGQWSAEEVAARINRQLRRAVARATGDGHVRLTSPTRGVGSRLAVTPPATDVPDAAAVLGFTGDAALSDPYRTGPARLVCRPAAGTTVLENLTSAPVELQLPTGRQVLPARGRLVVASGTAADGLLRRLVAQGTVRMSPERNS</sequence>
<dbReference type="STRING" id="261654.GA0070611_2222"/>